<evidence type="ECO:0000313" key="1">
    <source>
        <dbReference type="EMBL" id="APT92610.1"/>
    </source>
</evidence>
<dbReference type="RefSeq" id="WP_075734253.1">
    <property type="nucleotide sequence ID" value="NZ_CP009249.1"/>
</dbReference>
<dbReference type="Proteomes" id="UP000185491">
    <property type="component" value="Chromosome"/>
</dbReference>
<keyword evidence="2" id="KW-1185">Reference proteome</keyword>
<name>A0A1L7D3C6_9CORY</name>
<dbReference type="EMBL" id="CP009249">
    <property type="protein sequence ID" value="APT92610.1"/>
    <property type="molecule type" value="Genomic_DNA"/>
</dbReference>
<reference evidence="1 2" key="1">
    <citation type="submission" date="2014-08" db="EMBL/GenBank/DDBJ databases">
        <title>Complete genome sequence of Corynebacterium phocae M408/89/1(T)(=DSM 44612(T)), isolated from the common seal (Phoca vitulina).</title>
        <authorList>
            <person name="Ruckert C."/>
            <person name="Albersmeier A."/>
            <person name="Winkler A."/>
            <person name="Kalinowski J."/>
        </authorList>
    </citation>
    <scope>NUCLEOTIDE SEQUENCE [LARGE SCALE GENOMIC DNA]</scope>
    <source>
        <strain evidence="1 2">M408/89/1</strain>
    </source>
</reference>
<organism evidence="1 2">
    <name type="scientific">Corynebacterium phocae</name>
    <dbReference type="NCBI Taxonomy" id="161895"/>
    <lineage>
        <taxon>Bacteria</taxon>
        <taxon>Bacillati</taxon>
        <taxon>Actinomycetota</taxon>
        <taxon>Actinomycetes</taxon>
        <taxon>Mycobacteriales</taxon>
        <taxon>Corynebacteriaceae</taxon>
        <taxon>Corynebacterium</taxon>
    </lineage>
</organism>
<evidence type="ECO:0000313" key="2">
    <source>
        <dbReference type="Proteomes" id="UP000185491"/>
    </source>
</evidence>
<sequence length="158" mass="17671">MSDSNHVDGPDYEALAQEILGFEDVTIHDCLPEGEGLVMVIESNLISPQCPRCGEQAEVIDQTVVELVDTNLGCQFLKIRWFQHQLDCQNAECDQAPWIHQDPRIASPGCPLTTRAVELARDDMRKYSFTPEAIAYRLGCEADTVRRALAHFSDSPSH</sequence>
<evidence type="ECO:0008006" key="3">
    <source>
        <dbReference type="Google" id="ProtNLM"/>
    </source>
</evidence>
<dbReference type="AlphaFoldDB" id="A0A1L7D3C6"/>
<proteinExistence type="predicted"/>
<accession>A0A1L7D3C6</accession>
<dbReference type="KEGG" id="cpho:CPHO_06560"/>
<protein>
    <recommendedName>
        <fullName evidence="3">Transposase</fullName>
    </recommendedName>
</protein>
<gene>
    <name evidence="1" type="ORF">CPHO_06560</name>
</gene>